<name>A0A6B3SV17_9BURK</name>
<keyword evidence="3" id="KW-1185">Reference proteome</keyword>
<evidence type="ECO:0000313" key="3">
    <source>
        <dbReference type="Proteomes" id="UP000482155"/>
    </source>
</evidence>
<feature type="compositionally biased region" description="Basic and acidic residues" evidence="1">
    <location>
        <begin position="39"/>
        <end position="50"/>
    </location>
</feature>
<protein>
    <submittedName>
        <fullName evidence="2">Uncharacterized protein</fullName>
    </submittedName>
</protein>
<proteinExistence type="predicted"/>
<dbReference type="Proteomes" id="UP000482155">
    <property type="component" value="Unassembled WGS sequence"/>
</dbReference>
<accession>A0A6B3SV17</accession>
<dbReference type="AlphaFoldDB" id="A0A6B3SV17"/>
<gene>
    <name evidence="2" type="ORF">G3574_26045</name>
</gene>
<dbReference type="EMBL" id="JAAIVB010000080">
    <property type="protein sequence ID" value="NEX64557.1"/>
    <property type="molecule type" value="Genomic_DNA"/>
</dbReference>
<sequence length="62" mass="6796">MQKKDAMEPQPGSLEDLNVTRPDMPPTPKGKPGDAGNDLPHDQDPERPGLENRNITRPSPPD</sequence>
<evidence type="ECO:0000313" key="2">
    <source>
        <dbReference type="EMBL" id="NEX64557.1"/>
    </source>
</evidence>
<evidence type="ECO:0000256" key="1">
    <source>
        <dbReference type="SAM" id="MobiDB-lite"/>
    </source>
</evidence>
<feature type="region of interest" description="Disordered" evidence="1">
    <location>
        <begin position="1"/>
        <end position="62"/>
    </location>
</feature>
<reference evidence="2 3" key="1">
    <citation type="submission" date="2020-02" db="EMBL/GenBank/DDBJ databases">
        <authorList>
            <person name="Kim M.K."/>
        </authorList>
    </citation>
    <scope>NUCLEOTIDE SEQUENCE [LARGE SCALE GENOMIC DNA]</scope>
    <source>
        <strain evidence="2 3">17J57-3</strain>
    </source>
</reference>
<feature type="compositionally biased region" description="Polar residues" evidence="1">
    <location>
        <begin position="53"/>
        <end position="62"/>
    </location>
</feature>
<comment type="caution">
    <text evidence="2">The sequence shown here is derived from an EMBL/GenBank/DDBJ whole genome shotgun (WGS) entry which is preliminary data.</text>
</comment>
<organism evidence="2 3">
    <name type="scientific">Noviherbaspirillum galbum</name>
    <dbReference type="NCBI Taxonomy" id="2709383"/>
    <lineage>
        <taxon>Bacteria</taxon>
        <taxon>Pseudomonadati</taxon>
        <taxon>Pseudomonadota</taxon>
        <taxon>Betaproteobacteria</taxon>
        <taxon>Burkholderiales</taxon>
        <taxon>Oxalobacteraceae</taxon>
        <taxon>Noviherbaspirillum</taxon>
    </lineage>
</organism>
<dbReference type="RefSeq" id="WP_163968489.1">
    <property type="nucleotide sequence ID" value="NZ_JAAIVB010000080.1"/>
</dbReference>